<protein>
    <submittedName>
        <fullName evidence="4">DNA-processing protein DprA</fullName>
    </submittedName>
</protein>
<dbReference type="NCBIfam" id="TIGR00732">
    <property type="entry name" value="dprA"/>
    <property type="match status" value="1"/>
</dbReference>
<feature type="domain" description="DprA winged helix" evidence="3">
    <location>
        <begin position="329"/>
        <end position="382"/>
    </location>
</feature>
<evidence type="ECO:0000313" key="5">
    <source>
        <dbReference type="Proteomes" id="UP000683401"/>
    </source>
</evidence>
<dbReference type="PANTHER" id="PTHR43022:SF1">
    <property type="entry name" value="PROTEIN SMF"/>
    <property type="match status" value="1"/>
</dbReference>
<feature type="domain" description="Smf/DprA SLOG" evidence="2">
    <location>
        <begin position="88"/>
        <end position="297"/>
    </location>
</feature>
<sequence length="389" mass="40776">MPLFEKAVPSPAELEARLRLHRLPEVGPKRFSRLIDAFGSASAALCAPASAWRALGLPTACAEARRDPLVRDGASAAMAWLEHENQHLLMWDDPGYPALLAEIADPPPLLFIAGNPSILERPQLGMVGSRRASKPGMDTAAAFARSLAGAGFVITSGLALGIDGAAHQGALDVGGATIGVLGTGLEKLYPQRHRHLAAQMIAQGSAVISEFPLDAGPQASNFPRRNRIISGLSLGVLVVEASVGSGSLITARLAAEHGREVYAIPGSIHHPGARGCHQLIRDGAVLVETVDHILEALQHWHLIDAGARLPATEGEALAKSKTPACQSAAQGKHSPTSLLLTLLHAAPQTSEALAAASEWPLPRVLAALTELELDGMISNEAGRWFARAP</sequence>
<dbReference type="Pfam" id="PF17782">
    <property type="entry name" value="WHD_DprA"/>
    <property type="match status" value="1"/>
</dbReference>
<comment type="similarity">
    <text evidence="1">Belongs to the DprA/Smf family.</text>
</comment>
<proteinExistence type="inferred from homology"/>
<dbReference type="InterPro" id="IPR041614">
    <property type="entry name" value="DprA_WH"/>
</dbReference>
<evidence type="ECO:0000259" key="2">
    <source>
        <dbReference type="Pfam" id="PF02481"/>
    </source>
</evidence>
<evidence type="ECO:0000256" key="1">
    <source>
        <dbReference type="ARBA" id="ARBA00006525"/>
    </source>
</evidence>
<dbReference type="EMBL" id="CP076668">
    <property type="protein sequence ID" value="QWU83238.1"/>
    <property type="molecule type" value="Genomic_DNA"/>
</dbReference>
<organism evidence="4 5">
    <name type="scientific">Pseudomonas lijiangensis</name>
    <dbReference type="NCBI Taxonomy" id="2995658"/>
    <lineage>
        <taxon>Bacteria</taxon>
        <taxon>Pseudomonadati</taxon>
        <taxon>Pseudomonadota</taxon>
        <taxon>Gammaproteobacteria</taxon>
        <taxon>Pseudomonadales</taxon>
        <taxon>Pseudomonadaceae</taxon>
        <taxon>Pseudomonas</taxon>
    </lineage>
</organism>
<evidence type="ECO:0000313" key="4">
    <source>
        <dbReference type="EMBL" id="QWU83238.1"/>
    </source>
</evidence>
<keyword evidence="5" id="KW-1185">Reference proteome</keyword>
<accession>A0ABX8HT29</accession>
<dbReference type="Pfam" id="PF21102">
    <property type="entry name" value="DprA_N"/>
    <property type="match status" value="1"/>
</dbReference>
<dbReference type="InterPro" id="IPR003488">
    <property type="entry name" value="DprA"/>
</dbReference>
<dbReference type="Pfam" id="PF02481">
    <property type="entry name" value="DNA_processg_A"/>
    <property type="match status" value="1"/>
</dbReference>
<dbReference type="PANTHER" id="PTHR43022">
    <property type="entry name" value="PROTEIN SMF"/>
    <property type="match status" value="1"/>
</dbReference>
<evidence type="ECO:0000259" key="3">
    <source>
        <dbReference type="Pfam" id="PF17782"/>
    </source>
</evidence>
<name>A0ABX8HT29_9PSED</name>
<gene>
    <name evidence="4" type="primary">dprA</name>
    <name evidence="4" type="ORF">KQP88_00095</name>
</gene>
<reference evidence="5" key="1">
    <citation type="submission" date="2021-06" db="EMBL/GenBank/DDBJ databases">
        <title>Identification of Pseudomonas cichorii causing bacterial leaf black spot of flue-cured tobacco, a new disease in China.</title>
        <authorList>
            <person name="Lu C.-H."/>
        </authorList>
    </citation>
    <scope>NUCLEOTIDE SEQUENCE [LARGE SCALE GENOMIC DNA]</scope>
    <source>
        <strain evidence="5">LJ2</strain>
    </source>
</reference>
<dbReference type="InterPro" id="IPR057666">
    <property type="entry name" value="DrpA_SLOG"/>
</dbReference>
<dbReference type="Proteomes" id="UP000683401">
    <property type="component" value="Chromosome"/>
</dbReference>